<dbReference type="PANTHER" id="PTHR24567">
    <property type="entry name" value="CRP FAMILY TRANSCRIPTIONAL REGULATORY PROTEIN"/>
    <property type="match status" value="1"/>
</dbReference>
<dbReference type="SMART" id="SM00100">
    <property type="entry name" value="cNMP"/>
    <property type="match status" value="1"/>
</dbReference>
<evidence type="ECO:0000256" key="1">
    <source>
        <dbReference type="SAM" id="MobiDB-lite"/>
    </source>
</evidence>
<dbReference type="InterPro" id="IPR000595">
    <property type="entry name" value="cNMP-bd_dom"/>
</dbReference>
<dbReference type="PROSITE" id="PS50042">
    <property type="entry name" value="CNMP_BINDING_3"/>
    <property type="match status" value="1"/>
</dbReference>
<dbReference type="InterPro" id="IPR045641">
    <property type="entry name" value="SrpI-like"/>
</dbReference>
<dbReference type="Proteomes" id="UP000630936">
    <property type="component" value="Unassembled WGS sequence"/>
</dbReference>
<dbReference type="NCBIfam" id="NF041163">
    <property type="entry name" value="encap_f2b"/>
    <property type="match status" value="1"/>
</dbReference>
<dbReference type="Pfam" id="PF00027">
    <property type="entry name" value="cNMP_binding"/>
    <property type="match status" value="1"/>
</dbReference>
<comment type="caution">
    <text evidence="3">The sequence shown here is derived from an EMBL/GenBank/DDBJ whole genome shotgun (WGS) entry which is preliminary data.</text>
</comment>
<feature type="region of interest" description="Disordered" evidence="1">
    <location>
        <begin position="1"/>
        <end position="23"/>
    </location>
</feature>
<dbReference type="EMBL" id="BMWG01000020">
    <property type="protein sequence ID" value="GGZ50737.1"/>
    <property type="molecule type" value="Genomic_DNA"/>
</dbReference>
<dbReference type="SUPFAM" id="SSF56563">
    <property type="entry name" value="Major capsid protein gp5"/>
    <property type="match status" value="1"/>
</dbReference>
<evidence type="ECO:0000259" key="2">
    <source>
        <dbReference type="PROSITE" id="PS50042"/>
    </source>
</evidence>
<organism evidence="3 4">
    <name type="scientific">Streptomyces inusitatus</name>
    <dbReference type="NCBI Taxonomy" id="68221"/>
    <lineage>
        <taxon>Bacteria</taxon>
        <taxon>Bacillati</taxon>
        <taxon>Actinomycetota</taxon>
        <taxon>Actinomycetes</taxon>
        <taxon>Kitasatosporales</taxon>
        <taxon>Streptomycetaceae</taxon>
        <taxon>Streptomyces</taxon>
    </lineage>
</organism>
<proteinExistence type="predicted"/>
<dbReference type="InterPro" id="IPR018490">
    <property type="entry name" value="cNMP-bd_dom_sf"/>
</dbReference>
<accession>A0A918QJV6</accession>
<dbReference type="InterPro" id="IPR049817">
    <property type="entry name" value="Encap_f2b"/>
</dbReference>
<dbReference type="InterPro" id="IPR014710">
    <property type="entry name" value="RmlC-like_jellyroll"/>
</dbReference>
<dbReference type="InterPro" id="IPR050397">
    <property type="entry name" value="Env_Response_Regulators"/>
</dbReference>
<dbReference type="GO" id="GO:0003700">
    <property type="term" value="F:DNA-binding transcription factor activity"/>
    <property type="evidence" value="ECO:0007669"/>
    <property type="project" value="TreeGrafter"/>
</dbReference>
<name>A0A918QJV6_9ACTN</name>
<protein>
    <submittedName>
        <fullName evidence="3">Nucleotide-binding protein</fullName>
    </submittedName>
</protein>
<evidence type="ECO:0000313" key="4">
    <source>
        <dbReference type="Proteomes" id="UP000630936"/>
    </source>
</evidence>
<keyword evidence="4" id="KW-1185">Reference proteome</keyword>
<dbReference type="GO" id="GO:0005829">
    <property type="term" value="C:cytosol"/>
    <property type="evidence" value="ECO:0007669"/>
    <property type="project" value="TreeGrafter"/>
</dbReference>
<dbReference type="AlphaFoldDB" id="A0A918QJV6"/>
<dbReference type="SUPFAM" id="SSF51206">
    <property type="entry name" value="cAMP-binding domain-like"/>
    <property type="match status" value="1"/>
</dbReference>
<dbReference type="PANTHER" id="PTHR24567:SF74">
    <property type="entry name" value="HTH-TYPE TRANSCRIPTIONAL REGULATOR ARCR"/>
    <property type="match status" value="1"/>
</dbReference>
<feature type="domain" description="Cyclic nucleotide-binding" evidence="2">
    <location>
        <begin position="117"/>
        <end position="196"/>
    </location>
</feature>
<gene>
    <name evidence="3" type="ORF">GCM10010387_51300</name>
</gene>
<dbReference type="CDD" id="cd00038">
    <property type="entry name" value="CAP_ED"/>
    <property type="match status" value="1"/>
</dbReference>
<sequence>MTVDTSHTSPEPQHSQSSLSTAAARNLATTTKSVPQMQEITSRWLLRMLPWVEVSGGTYRVNRRLTFTVGDGRIDFVQEGAEVRVIPGELGELSLLRGFDDPDVLTALAGRCAQHDFRAGETLVERGTPADRIHLIAHGRISQISVGQYDNETVTAVLADGDRFGQSALLDPDATWEYTAVAQTSGTLLTLSRADFAAVAAGSPGLQAHVREFSALPEQRQNRLGEAEIALSAGHTGEAELPGAFVDYELKPREYELSLAQTVLRVHTRVADLYNKPMNQTEQQLRLTIEALRERQEYELVNNREFGLLHNAAFNQRIQTHSGPPTPDDLDELLTRRRGSKYFFAHPRTIGAIGREFNSRGLYPDHVDVGGQQVPAWRGVPILPCNKIPITKENTSSILVMRTGEDNQGVIGLNQTGLPDEYEPGVSVRFMGIDDKALISYLVTTYYSAAVLVPDALGVLENVQIARTSG</sequence>
<reference evidence="3" key="1">
    <citation type="journal article" date="2014" name="Int. J. Syst. Evol. Microbiol.">
        <title>Complete genome sequence of Corynebacterium casei LMG S-19264T (=DSM 44701T), isolated from a smear-ripened cheese.</title>
        <authorList>
            <consortium name="US DOE Joint Genome Institute (JGI-PGF)"/>
            <person name="Walter F."/>
            <person name="Albersmeier A."/>
            <person name="Kalinowski J."/>
            <person name="Ruckert C."/>
        </authorList>
    </citation>
    <scope>NUCLEOTIDE SEQUENCE</scope>
    <source>
        <strain evidence="3">JCM 4988</strain>
    </source>
</reference>
<reference evidence="3" key="2">
    <citation type="submission" date="2020-09" db="EMBL/GenBank/DDBJ databases">
        <authorList>
            <person name="Sun Q."/>
            <person name="Ohkuma M."/>
        </authorList>
    </citation>
    <scope>NUCLEOTIDE SEQUENCE</scope>
    <source>
        <strain evidence="3">JCM 4988</strain>
    </source>
</reference>
<dbReference type="RefSeq" id="WP_190125574.1">
    <property type="nucleotide sequence ID" value="NZ_BMWG01000020.1"/>
</dbReference>
<evidence type="ECO:0000313" key="3">
    <source>
        <dbReference type="EMBL" id="GGZ50737.1"/>
    </source>
</evidence>
<dbReference type="Gene3D" id="2.60.120.10">
    <property type="entry name" value="Jelly Rolls"/>
    <property type="match status" value="1"/>
</dbReference>
<dbReference type="Pfam" id="PF19307">
    <property type="entry name" value="SrpI-like"/>
    <property type="match status" value="1"/>
</dbReference>